<evidence type="ECO:0000313" key="3">
    <source>
        <dbReference type="Proteomes" id="UP000266841"/>
    </source>
</evidence>
<protein>
    <submittedName>
        <fullName evidence="2">Uncharacterized protein</fullName>
    </submittedName>
</protein>
<sequence length="252" mass="28129">MSRAFTPPDTMSKDDIRTVADVSPPFGDSISPVPERSHRATDPEGEKKSLDQRHDRSGCRGVDWDRRYAGDSVGQVTPQRTAALPSLVQRLFKALPPLGKNTFMLCLLGGGTLGSFVMSTTAGKNAAHLLHPVFELGRHEHSRMSPYQIAISKANEQNGIDEDELDEKHHRSRSLNRKASMKSRLETGHSLTGSHSNSWPEAESEEEARATRVQKWNRRQSRRRHVLQERITNGKALSNSTNGNWLEDGESN</sequence>
<dbReference type="eggNOG" id="ENOG502QYDN">
    <property type="taxonomic scope" value="Eukaryota"/>
</dbReference>
<feature type="region of interest" description="Disordered" evidence="1">
    <location>
        <begin position="1"/>
        <end position="63"/>
    </location>
</feature>
<feature type="compositionally biased region" description="Polar residues" evidence="1">
    <location>
        <begin position="189"/>
        <end position="199"/>
    </location>
</feature>
<feature type="compositionally biased region" description="Basic residues" evidence="1">
    <location>
        <begin position="215"/>
        <end position="225"/>
    </location>
</feature>
<gene>
    <name evidence="2" type="ORF">THAOC_09827</name>
</gene>
<accession>K0SVG8</accession>
<keyword evidence="3" id="KW-1185">Reference proteome</keyword>
<proteinExistence type="predicted"/>
<evidence type="ECO:0000313" key="2">
    <source>
        <dbReference type="EMBL" id="EJK68959.1"/>
    </source>
</evidence>
<dbReference type="OMA" id="WPYSEED"/>
<feature type="compositionally biased region" description="Basic residues" evidence="1">
    <location>
        <begin position="170"/>
        <end position="181"/>
    </location>
</feature>
<comment type="caution">
    <text evidence="2">The sequence shown here is derived from an EMBL/GenBank/DDBJ whole genome shotgun (WGS) entry which is preliminary data.</text>
</comment>
<feature type="region of interest" description="Disordered" evidence="1">
    <location>
        <begin position="156"/>
        <end position="252"/>
    </location>
</feature>
<organism evidence="2 3">
    <name type="scientific">Thalassiosira oceanica</name>
    <name type="common">Marine diatom</name>
    <dbReference type="NCBI Taxonomy" id="159749"/>
    <lineage>
        <taxon>Eukaryota</taxon>
        <taxon>Sar</taxon>
        <taxon>Stramenopiles</taxon>
        <taxon>Ochrophyta</taxon>
        <taxon>Bacillariophyta</taxon>
        <taxon>Coscinodiscophyceae</taxon>
        <taxon>Thalassiosirophycidae</taxon>
        <taxon>Thalassiosirales</taxon>
        <taxon>Thalassiosiraceae</taxon>
        <taxon>Thalassiosira</taxon>
    </lineage>
</organism>
<feature type="compositionally biased region" description="Polar residues" evidence="1">
    <location>
        <begin position="235"/>
        <end position="244"/>
    </location>
</feature>
<dbReference type="Proteomes" id="UP000266841">
    <property type="component" value="Unassembled WGS sequence"/>
</dbReference>
<evidence type="ECO:0000256" key="1">
    <source>
        <dbReference type="SAM" id="MobiDB-lite"/>
    </source>
</evidence>
<dbReference type="EMBL" id="AGNL01010656">
    <property type="protein sequence ID" value="EJK68959.1"/>
    <property type="molecule type" value="Genomic_DNA"/>
</dbReference>
<dbReference type="AlphaFoldDB" id="K0SVG8"/>
<feature type="compositionally biased region" description="Basic and acidic residues" evidence="1">
    <location>
        <begin position="35"/>
        <end position="63"/>
    </location>
</feature>
<reference evidence="2 3" key="1">
    <citation type="journal article" date="2012" name="Genome Biol.">
        <title>Genome and low-iron response of an oceanic diatom adapted to chronic iron limitation.</title>
        <authorList>
            <person name="Lommer M."/>
            <person name="Specht M."/>
            <person name="Roy A.S."/>
            <person name="Kraemer L."/>
            <person name="Andreson R."/>
            <person name="Gutowska M.A."/>
            <person name="Wolf J."/>
            <person name="Bergner S.V."/>
            <person name="Schilhabel M.B."/>
            <person name="Klostermeier U.C."/>
            <person name="Beiko R.G."/>
            <person name="Rosenstiel P."/>
            <person name="Hippler M."/>
            <person name="Laroche J."/>
        </authorList>
    </citation>
    <scope>NUCLEOTIDE SEQUENCE [LARGE SCALE GENOMIC DNA]</scope>
    <source>
        <strain evidence="2 3">CCMP1005</strain>
    </source>
</reference>
<dbReference type="OrthoDB" id="193041at2759"/>
<name>K0SVG8_THAOC</name>